<name>A0ABS3NGT9_9GAMM</name>
<comment type="catalytic activity">
    <reaction evidence="7">
        <text>[thioredoxin]-disulfide + L-methionine + H2O = L-methionine (S)-S-oxide + [thioredoxin]-dithiol</text>
        <dbReference type="Rhea" id="RHEA:19993"/>
        <dbReference type="Rhea" id="RHEA-COMP:10698"/>
        <dbReference type="Rhea" id="RHEA-COMP:10700"/>
        <dbReference type="ChEBI" id="CHEBI:15377"/>
        <dbReference type="ChEBI" id="CHEBI:29950"/>
        <dbReference type="ChEBI" id="CHEBI:50058"/>
        <dbReference type="ChEBI" id="CHEBI:57844"/>
        <dbReference type="ChEBI" id="CHEBI:58772"/>
        <dbReference type="EC" id="1.8.4.11"/>
    </reaction>
</comment>
<dbReference type="Pfam" id="PF01625">
    <property type="entry name" value="PMSR"/>
    <property type="match status" value="1"/>
</dbReference>
<comment type="caution">
    <text evidence="10">The sequence shown here is derived from an EMBL/GenBank/DDBJ whole genome shotgun (WGS) entry which is preliminary data.</text>
</comment>
<evidence type="ECO:0000256" key="5">
    <source>
        <dbReference type="ARBA" id="ARBA00030643"/>
    </source>
</evidence>
<protein>
    <recommendedName>
        <fullName evidence="3">Peptide methionine sulfoxide reductase MsrA</fullName>
        <ecNumber evidence="2">1.8.4.11</ecNumber>
    </recommendedName>
    <alternativeName>
        <fullName evidence="5">Peptide-methionine (S)-S-oxide reductase</fullName>
    </alternativeName>
</protein>
<feature type="signal peptide" evidence="8">
    <location>
        <begin position="1"/>
        <end position="26"/>
    </location>
</feature>
<evidence type="ECO:0000256" key="4">
    <source>
        <dbReference type="ARBA" id="ARBA00023002"/>
    </source>
</evidence>
<feature type="domain" description="Peptide methionine sulphoxide reductase MsrA" evidence="9">
    <location>
        <begin position="28"/>
        <end position="165"/>
    </location>
</feature>
<feature type="chain" id="PRO_5046817157" description="Peptide methionine sulfoxide reductase MsrA" evidence="8">
    <location>
        <begin position="27"/>
        <end position="195"/>
    </location>
</feature>
<keyword evidence="4" id="KW-0560">Oxidoreductase</keyword>
<keyword evidence="8" id="KW-0732">Signal</keyword>
<proteinExistence type="inferred from homology"/>
<evidence type="ECO:0000256" key="2">
    <source>
        <dbReference type="ARBA" id="ARBA00012502"/>
    </source>
</evidence>
<evidence type="ECO:0000256" key="7">
    <source>
        <dbReference type="ARBA" id="ARBA00048782"/>
    </source>
</evidence>
<evidence type="ECO:0000256" key="1">
    <source>
        <dbReference type="ARBA" id="ARBA00005591"/>
    </source>
</evidence>
<reference evidence="10 11" key="1">
    <citation type="submission" date="2021-03" db="EMBL/GenBank/DDBJ databases">
        <title>Oceanisphaera sp. nov., isolated from the intestine.</title>
        <authorList>
            <person name="Zhao L.-H."/>
            <person name="Shi L.-F."/>
        </authorList>
    </citation>
    <scope>NUCLEOTIDE SEQUENCE [LARGE SCALE GENOMIC DNA]</scope>
    <source>
        <strain evidence="10 11">DM8</strain>
    </source>
</reference>
<organism evidence="10 11">
    <name type="scientific">Oceanisphaera pacifica</name>
    <dbReference type="NCBI Taxonomy" id="2818389"/>
    <lineage>
        <taxon>Bacteria</taxon>
        <taxon>Pseudomonadati</taxon>
        <taxon>Pseudomonadota</taxon>
        <taxon>Gammaproteobacteria</taxon>
        <taxon>Aeromonadales</taxon>
        <taxon>Aeromonadaceae</taxon>
        <taxon>Oceanisphaera</taxon>
    </lineage>
</organism>
<dbReference type="SUPFAM" id="SSF55068">
    <property type="entry name" value="Peptide methionine sulfoxide reductase"/>
    <property type="match status" value="1"/>
</dbReference>
<dbReference type="EC" id="1.8.4.11" evidence="2"/>
<comment type="catalytic activity">
    <reaction evidence="6">
        <text>L-methionyl-[protein] + [thioredoxin]-disulfide + H2O = L-methionyl-(S)-S-oxide-[protein] + [thioredoxin]-dithiol</text>
        <dbReference type="Rhea" id="RHEA:14217"/>
        <dbReference type="Rhea" id="RHEA-COMP:10698"/>
        <dbReference type="Rhea" id="RHEA-COMP:10700"/>
        <dbReference type="Rhea" id="RHEA-COMP:12313"/>
        <dbReference type="Rhea" id="RHEA-COMP:12315"/>
        <dbReference type="ChEBI" id="CHEBI:15377"/>
        <dbReference type="ChEBI" id="CHEBI:16044"/>
        <dbReference type="ChEBI" id="CHEBI:29950"/>
        <dbReference type="ChEBI" id="CHEBI:44120"/>
        <dbReference type="ChEBI" id="CHEBI:50058"/>
        <dbReference type="EC" id="1.8.4.11"/>
    </reaction>
</comment>
<dbReference type="InterPro" id="IPR036509">
    <property type="entry name" value="Met_Sox_Rdtase_MsrA_sf"/>
</dbReference>
<dbReference type="InterPro" id="IPR050162">
    <property type="entry name" value="MsrA_MetSO_reductase"/>
</dbReference>
<evidence type="ECO:0000256" key="8">
    <source>
        <dbReference type="SAM" id="SignalP"/>
    </source>
</evidence>
<evidence type="ECO:0000259" key="9">
    <source>
        <dbReference type="Pfam" id="PF01625"/>
    </source>
</evidence>
<evidence type="ECO:0000313" key="10">
    <source>
        <dbReference type="EMBL" id="MBO1519786.1"/>
    </source>
</evidence>
<dbReference type="PANTHER" id="PTHR42799:SF2">
    <property type="entry name" value="MITOCHONDRIAL PEPTIDE METHIONINE SULFOXIDE REDUCTASE"/>
    <property type="match status" value="1"/>
</dbReference>
<evidence type="ECO:0000313" key="11">
    <source>
        <dbReference type="Proteomes" id="UP000664882"/>
    </source>
</evidence>
<dbReference type="InterPro" id="IPR002569">
    <property type="entry name" value="Met_Sox_Rdtase_MsrA_dom"/>
</dbReference>
<evidence type="ECO:0000256" key="3">
    <source>
        <dbReference type="ARBA" id="ARBA00021129"/>
    </source>
</evidence>
<gene>
    <name evidence="10" type="ORF">J3U76_09130</name>
</gene>
<dbReference type="Proteomes" id="UP000664882">
    <property type="component" value="Unassembled WGS sequence"/>
</dbReference>
<evidence type="ECO:0000256" key="6">
    <source>
        <dbReference type="ARBA" id="ARBA00047806"/>
    </source>
</evidence>
<dbReference type="PANTHER" id="PTHR42799">
    <property type="entry name" value="MITOCHONDRIAL PEPTIDE METHIONINE SULFOXIDE REDUCTASE"/>
    <property type="match status" value="1"/>
</dbReference>
<dbReference type="EMBL" id="JAGDFX010000009">
    <property type="protein sequence ID" value="MBO1519786.1"/>
    <property type="molecule type" value="Genomic_DNA"/>
</dbReference>
<dbReference type="Gene3D" id="3.30.1060.10">
    <property type="entry name" value="Peptide methionine sulphoxide reductase MsrA"/>
    <property type="match status" value="1"/>
</dbReference>
<sequence length="195" mass="22131">MKHVLIKNIKPVLLSALLVFPLSVSAAQAVFAGGSFWVMEALFASRLGVTEVTAGWVKTDNRASRRQAVRVEYDAQQINYGELLTLYWAAIDPFDGKGQYCDRGREYSPAIYVQTAFQRRLAQQSRAQIALAQNNRVKTRILPANIFMQADERHQQYYQKHPVLYGGYRPMCGYPSERYINARLRARAPLATTAQ</sequence>
<comment type="similarity">
    <text evidence="1">Belongs to the MsrA Met sulfoxide reductase family.</text>
</comment>
<keyword evidence="11" id="KW-1185">Reference proteome</keyword>
<accession>A0ABS3NGT9</accession>